<dbReference type="AlphaFoldDB" id="A0A915U1T6"/>
<organism evidence="4 5">
    <name type="scientific">Desulfolithobacter dissulfuricans</name>
    <dbReference type="NCBI Taxonomy" id="2795293"/>
    <lineage>
        <taxon>Bacteria</taxon>
        <taxon>Pseudomonadati</taxon>
        <taxon>Thermodesulfobacteriota</taxon>
        <taxon>Desulfobulbia</taxon>
        <taxon>Desulfobulbales</taxon>
        <taxon>Desulfobulbaceae</taxon>
        <taxon>Desulfolithobacter</taxon>
    </lineage>
</organism>
<reference evidence="4" key="1">
    <citation type="submission" date="2020-12" db="EMBL/GenBank/DDBJ databases">
        <title>Desulfobium dissulfuricans gen. nov., sp. nov., a novel mesophilic, sulfate-reducing bacterium isolated from a deep-sea hydrothermal vent.</title>
        <authorList>
            <person name="Hashimoto Y."/>
            <person name="Tame A."/>
            <person name="Sawayama S."/>
            <person name="Miyazaki J."/>
            <person name="Takai K."/>
            <person name="Nakagawa S."/>
        </authorList>
    </citation>
    <scope>NUCLEOTIDE SEQUENCE</scope>
    <source>
        <strain evidence="4">GF1</strain>
    </source>
</reference>
<dbReference type="PANTHER" id="PTHR22789:SF0">
    <property type="entry name" value="3-OXO-TETRONATE 4-PHOSPHATE DECARBOXYLASE-RELATED"/>
    <property type="match status" value="1"/>
</dbReference>
<dbReference type="InterPro" id="IPR036409">
    <property type="entry name" value="Aldolase_II/adducin_N_sf"/>
</dbReference>
<evidence type="ECO:0000256" key="1">
    <source>
        <dbReference type="ARBA" id="ARBA00022723"/>
    </source>
</evidence>
<keyword evidence="1" id="KW-0479">Metal-binding</keyword>
<dbReference type="Proteomes" id="UP001063350">
    <property type="component" value="Chromosome"/>
</dbReference>
<dbReference type="InterPro" id="IPR001303">
    <property type="entry name" value="Aldolase_II/adducin_N"/>
</dbReference>
<evidence type="ECO:0000259" key="3">
    <source>
        <dbReference type="SMART" id="SM01007"/>
    </source>
</evidence>
<dbReference type="GO" id="GO:0019323">
    <property type="term" value="P:pentose catabolic process"/>
    <property type="evidence" value="ECO:0007669"/>
    <property type="project" value="TreeGrafter"/>
</dbReference>
<sequence length="215" mass="23261">MAPLILRRQLIDTALAMNSVGLNQGTAGNLSVRTENGFLVTPSALPYDRCRPADMVEMSLAGAVEGRKGRPSSEWRLHRDIYLARAEAGAILHAHPPWCTTLACLERSIPPFHYMVAVAGGDSIELAPYATFGTQELSDHVLNALAGGRSACLLAHHGMVCYAADLEAVLALAIEVETLARMYGQALQIGEPPLLSREQMSEVLERFSGYRQTSS</sequence>
<keyword evidence="2" id="KW-0456">Lyase</keyword>
<evidence type="ECO:0000256" key="2">
    <source>
        <dbReference type="ARBA" id="ARBA00023239"/>
    </source>
</evidence>
<dbReference type="EMBL" id="AP024233">
    <property type="protein sequence ID" value="BCO09549.1"/>
    <property type="molecule type" value="Genomic_DNA"/>
</dbReference>
<protein>
    <submittedName>
        <fullName evidence="4">Fuculose phosphate aldolase</fullName>
    </submittedName>
</protein>
<dbReference type="GO" id="GO:0046872">
    <property type="term" value="F:metal ion binding"/>
    <property type="evidence" value="ECO:0007669"/>
    <property type="project" value="UniProtKB-KW"/>
</dbReference>
<evidence type="ECO:0000313" key="4">
    <source>
        <dbReference type="EMBL" id="BCO09549.1"/>
    </source>
</evidence>
<dbReference type="KEGG" id="ddu:GF1_19250"/>
<dbReference type="InterPro" id="IPR050197">
    <property type="entry name" value="Aldolase_class_II_sugar_metab"/>
</dbReference>
<keyword evidence="5" id="KW-1185">Reference proteome</keyword>
<dbReference type="Gene3D" id="3.40.225.10">
    <property type="entry name" value="Class II aldolase/adducin N-terminal domain"/>
    <property type="match status" value="1"/>
</dbReference>
<proteinExistence type="predicted"/>
<name>A0A915U1T6_9BACT</name>
<evidence type="ECO:0000313" key="5">
    <source>
        <dbReference type="Proteomes" id="UP001063350"/>
    </source>
</evidence>
<dbReference type="SUPFAM" id="SSF53639">
    <property type="entry name" value="AraD/HMP-PK domain-like"/>
    <property type="match status" value="1"/>
</dbReference>
<dbReference type="GO" id="GO:0016832">
    <property type="term" value="F:aldehyde-lyase activity"/>
    <property type="evidence" value="ECO:0007669"/>
    <property type="project" value="TreeGrafter"/>
</dbReference>
<dbReference type="RefSeq" id="WP_267926295.1">
    <property type="nucleotide sequence ID" value="NZ_AP024233.1"/>
</dbReference>
<dbReference type="GO" id="GO:0005829">
    <property type="term" value="C:cytosol"/>
    <property type="evidence" value="ECO:0007669"/>
    <property type="project" value="TreeGrafter"/>
</dbReference>
<dbReference type="PANTHER" id="PTHR22789">
    <property type="entry name" value="FUCULOSE PHOSPHATE ALDOLASE"/>
    <property type="match status" value="1"/>
</dbReference>
<accession>A0A915U1T6</accession>
<dbReference type="Pfam" id="PF00596">
    <property type="entry name" value="Aldolase_II"/>
    <property type="match status" value="1"/>
</dbReference>
<feature type="domain" description="Class II aldolase/adducin N-terminal" evidence="3">
    <location>
        <begin position="8"/>
        <end position="184"/>
    </location>
</feature>
<gene>
    <name evidence="4" type="ORF">GF1_19250</name>
</gene>
<dbReference type="SMART" id="SM01007">
    <property type="entry name" value="Aldolase_II"/>
    <property type="match status" value="1"/>
</dbReference>